<reference evidence="1 2" key="1">
    <citation type="submission" date="2020-04" db="EMBL/GenBank/DDBJ databases">
        <authorList>
            <person name="Liu S."/>
        </authorList>
    </citation>
    <scope>NUCLEOTIDE SEQUENCE [LARGE SCALE GENOMIC DNA]</scope>
    <source>
        <strain evidence="1 2">CGMCC 1.15091</strain>
    </source>
</reference>
<dbReference type="Pfam" id="PF01904">
    <property type="entry name" value="DUF72"/>
    <property type="match status" value="1"/>
</dbReference>
<dbReference type="EMBL" id="JAAZSR010000183">
    <property type="protein sequence ID" value="NKX51173.1"/>
    <property type="molecule type" value="Genomic_DNA"/>
</dbReference>
<keyword evidence="2" id="KW-1185">Reference proteome</keyword>
<dbReference type="InterPro" id="IPR036520">
    <property type="entry name" value="UPF0759_sf"/>
</dbReference>
<accession>A0ABX1JPI5</accession>
<gene>
    <name evidence="1" type="ORF">HER39_11485</name>
</gene>
<sequence>MTPGTTAGASRALVGISGWRDPEWRRTFYPAGLPQRLELEYAAGRVDSLEINSSFYGLQRPSSYLTWSGSTPADFVFAVKGPKLVTHAGALRRVRLPLANFLASGVLALGAKLGPVLWQLPPWLAYDAAVLEQFLALLPRTTAAAAGLAAAHADLPAERTWLPEGTDGSPAAGPLRHALEVRHRSWANGECYGLLRRYNTALVVADPAGRWPLLQEVTADFMYVRLHGSQELYVSGYSGAELDAWAGRIRGWLAGSGCPDGAGRQAYVYFDNTAAARAPFDAIALTGRLRAPSPRSA</sequence>
<dbReference type="InterPro" id="IPR002763">
    <property type="entry name" value="DUF72"/>
</dbReference>
<evidence type="ECO:0000313" key="1">
    <source>
        <dbReference type="EMBL" id="NKX51173.1"/>
    </source>
</evidence>
<dbReference type="PANTHER" id="PTHR30348">
    <property type="entry name" value="UNCHARACTERIZED PROTEIN YECE"/>
    <property type="match status" value="1"/>
</dbReference>
<dbReference type="SUPFAM" id="SSF117396">
    <property type="entry name" value="TM1631-like"/>
    <property type="match status" value="1"/>
</dbReference>
<protein>
    <submittedName>
        <fullName evidence="1">DUF72 domain-containing protein</fullName>
    </submittedName>
</protein>
<dbReference type="Gene3D" id="3.20.20.410">
    <property type="entry name" value="Protein of unknown function UPF0759"/>
    <property type="match status" value="1"/>
</dbReference>
<organism evidence="1 2">
    <name type="scientific">Arthrobacter deserti</name>
    <dbReference type="NCBI Taxonomy" id="1742687"/>
    <lineage>
        <taxon>Bacteria</taxon>
        <taxon>Bacillati</taxon>
        <taxon>Actinomycetota</taxon>
        <taxon>Actinomycetes</taxon>
        <taxon>Micrococcales</taxon>
        <taxon>Micrococcaceae</taxon>
        <taxon>Arthrobacter</taxon>
    </lineage>
</organism>
<dbReference type="PANTHER" id="PTHR30348:SF4">
    <property type="entry name" value="DUF72 DOMAIN-CONTAINING PROTEIN"/>
    <property type="match status" value="1"/>
</dbReference>
<dbReference type="Proteomes" id="UP000523795">
    <property type="component" value="Unassembled WGS sequence"/>
</dbReference>
<comment type="caution">
    <text evidence="1">The sequence shown here is derived from an EMBL/GenBank/DDBJ whole genome shotgun (WGS) entry which is preliminary data.</text>
</comment>
<proteinExistence type="predicted"/>
<evidence type="ECO:0000313" key="2">
    <source>
        <dbReference type="Proteomes" id="UP000523795"/>
    </source>
</evidence>
<name>A0ABX1JPI5_9MICC</name>